<evidence type="ECO:0000313" key="4">
    <source>
        <dbReference type="Proteomes" id="UP001195483"/>
    </source>
</evidence>
<evidence type="ECO:0000313" key="3">
    <source>
        <dbReference type="EMBL" id="KAK3596423.1"/>
    </source>
</evidence>
<reference evidence="3" key="1">
    <citation type="journal article" date="2021" name="Genome Biol. Evol.">
        <title>A High-Quality Reference Genome for a Parasitic Bivalve with Doubly Uniparental Inheritance (Bivalvia: Unionida).</title>
        <authorList>
            <person name="Smith C.H."/>
        </authorList>
    </citation>
    <scope>NUCLEOTIDE SEQUENCE</scope>
    <source>
        <strain evidence="3">CHS0354</strain>
    </source>
</reference>
<gene>
    <name evidence="3" type="ORF">CHS0354_020675</name>
</gene>
<evidence type="ECO:0000259" key="2">
    <source>
        <dbReference type="Pfam" id="PF02221"/>
    </source>
</evidence>
<dbReference type="EMBL" id="JAEAOA010001259">
    <property type="protein sequence ID" value="KAK3596423.1"/>
    <property type="molecule type" value="Genomic_DNA"/>
</dbReference>
<feature type="domain" description="MD-2-related lipid-recognition" evidence="2">
    <location>
        <begin position="57"/>
        <end position="165"/>
    </location>
</feature>
<dbReference type="Proteomes" id="UP001195483">
    <property type="component" value="Unassembled WGS sequence"/>
</dbReference>
<accession>A0AAE0SRT7</accession>
<feature type="signal peptide" evidence="1">
    <location>
        <begin position="1"/>
        <end position="20"/>
    </location>
</feature>
<protein>
    <recommendedName>
        <fullName evidence="2">MD-2-related lipid-recognition domain-containing protein</fullName>
    </recommendedName>
</protein>
<proteinExistence type="predicted"/>
<evidence type="ECO:0000256" key="1">
    <source>
        <dbReference type="SAM" id="SignalP"/>
    </source>
</evidence>
<organism evidence="3 4">
    <name type="scientific">Potamilus streckersoni</name>
    <dbReference type="NCBI Taxonomy" id="2493646"/>
    <lineage>
        <taxon>Eukaryota</taxon>
        <taxon>Metazoa</taxon>
        <taxon>Spiralia</taxon>
        <taxon>Lophotrochozoa</taxon>
        <taxon>Mollusca</taxon>
        <taxon>Bivalvia</taxon>
        <taxon>Autobranchia</taxon>
        <taxon>Heteroconchia</taxon>
        <taxon>Palaeoheterodonta</taxon>
        <taxon>Unionida</taxon>
        <taxon>Unionoidea</taxon>
        <taxon>Unionidae</taxon>
        <taxon>Ambleminae</taxon>
        <taxon>Lampsilini</taxon>
        <taxon>Potamilus</taxon>
    </lineage>
</organism>
<keyword evidence="4" id="KW-1185">Reference proteome</keyword>
<sequence>MYLKLSHLCWVIYLVTLSDAMTLGDQIKEAFAEFVLDTESFLQLDEHGKVVNCGPSNMSLTWTPKTINSKGTLTIDGYAQFPAEFQTGTILMDVKYKIFHRTMKFQVTCSMMQTYGIPVQCPVKQGQTVKGQFTIKDLSALSSIHGSIEVKILLYNNSGTQLFCGIVIADVN</sequence>
<dbReference type="Pfam" id="PF02221">
    <property type="entry name" value="E1_DerP2_DerF2"/>
    <property type="match status" value="1"/>
</dbReference>
<comment type="caution">
    <text evidence="3">The sequence shown here is derived from an EMBL/GenBank/DDBJ whole genome shotgun (WGS) entry which is preliminary data.</text>
</comment>
<dbReference type="AlphaFoldDB" id="A0AAE0SRT7"/>
<feature type="chain" id="PRO_5042039830" description="MD-2-related lipid-recognition domain-containing protein" evidence="1">
    <location>
        <begin position="21"/>
        <end position="172"/>
    </location>
</feature>
<name>A0AAE0SRT7_9BIVA</name>
<keyword evidence="1" id="KW-0732">Signal</keyword>
<dbReference type="InterPro" id="IPR003172">
    <property type="entry name" value="ML_dom"/>
</dbReference>
<reference evidence="3" key="2">
    <citation type="journal article" date="2021" name="Genome Biol. Evol.">
        <title>Developing a high-quality reference genome for a parasitic bivalve with doubly uniparental inheritance (Bivalvia: Unionida).</title>
        <authorList>
            <person name="Smith C.H."/>
        </authorList>
    </citation>
    <scope>NUCLEOTIDE SEQUENCE</scope>
    <source>
        <strain evidence="3">CHS0354</strain>
        <tissue evidence="3">Mantle</tissue>
    </source>
</reference>
<reference evidence="3" key="3">
    <citation type="submission" date="2023-05" db="EMBL/GenBank/DDBJ databases">
        <authorList>
            <person name="Smith C.H."/>
        </authorList>
    </citation>
    <scope>NUCLEOTIDE SEQUENCE</scope>
    <source>
        <strain evidence="3">CHS0354</strain>
        <tissue evidence="3">Mantle</tissue>
    </source>
</reference>
<dbReference type="Gene3D" id="2.60.40.770">
    <property type="match status" value="1"/>
</dbReference>